<keyword evidence="1" id="KW-0238">DNA-binding</keyword>
<evidence type="ECO:0000313" key="2">
    <source>
        <dbReference type="EMBL" id="GAG04015.1"/>
    </source>
</evidence>
<dbReference type="AlphaFoldDB" id="X0UEL4"/>
<organism evidence="2">
    <name type="scientific">marine sediment metagenome</name>
    <dbReference type="NCBI Taxonomy" id="412755"/>
    <lineage>
        <taxon>unclassified sequences</taxon>
        <taxon>metagenomes</taxon>
        <taxon>ecological metagenomes</taxon>
    </lineage>
</organism>
<accession>X0UEL4</accession>
<comment type="caution">
    <text evidence="2">The sequence shown here is derived from an EMBL/GenBank/DDBJ whole genome shotgun (WGS) entry which is preliminary data.</text>
</comment>
<name>X0UEL4_9ZZZZ</name>
<reference evidence="2" key="1">
    <citation type="journal article" date="2014" name="Front. Microbiol.">
        <title>High frequency of phylogenetically diverse reductive dehalogenase-homologous genes in deep subseafloor sedimentary metagenomes.</title>
        <authorList>
            <person name="Kawai M."/>
            <person name="Futagami T."/>
            <person name="Toyoda A."/>
            <person name="Takaki Y."/>
            <person name="Nishi S."/>
            <person name="Hori S."/>
            <person name="Arai W."/>
            <person name="Tsubouchi T."/>
            <person name="Morono Y."/>
            <person name="Uchiyama I."/>
            <person name="Ito T."/>
            <person name="Fujiyama A."/>
            <person name="Inagaki F."/>
            <person name="Takami H."/>
        </authorList>
    </citation>
    <scope>NUCLEOTIDE SEQUENCE</scope>
    <source>
        <strain evidence="2">Expedition CK06-06</strain>
    </source>
</reference>
<evidence type="ECO:0008006" key="3">
    <source>
        <dbReference type="Google" id="ProtNLM"/>
    </source>
</evidence>
<gene>
    <name evidence="2" type="ORF">S01H1_45947</name>
</gene>
<dbReference type="InterPro" id="IPR000424">
    <property type="entry name" value="Primosome_PriB/ssb"/>
</dbReference>
<proteinExistence type="predicted"/>
<dbReference type="SUPFAM" id="SSF50249">
    <property type="entry name" value="Nucleic acid-binding proteins"/>
    <property type="match status" value="1"/>
</dbReference>
<dbReference type="PROSITE" id="PS50935">
    <property type="entry name" value="SSB"/>
    <property type="match status" value="1"/>
</dbReference>
<sequence length="52" mass="6117">MLNFCILTGNLGADPEIRYSNNGDPHFLVQPRIQIREREDKLVKNYRLQSSR</sequence>
<dbReference type="Gene3D" id="2.40.50.140">
    <property type="entry name" value="Nucleic acid-binding proteins"/>
    <property type="match status" value="1"/>
</dbReference>
<evidence type="ECO:0000256" key="1">
    <source>
        <dbReference type="ARBA" id="ARBA00023125"/>
    </source>
</evidence>
<dbReference type="GO" id="GO:0003697">
    <property type="term" value="F:single-stranded DNA binding"/>
    <property type="evidence" value="ECO:0007669"/>
    <property type="project" value="InterPro"/>
</dbReference>
<dbReference type="InterPro" id="IPR012340">
    <property type="entry name" value="NA-bd_OB-fold"/>
</dbReference>
<protein>
    <recommendedName>
        <fullName evidence="3">Single-stranded DNA-binding protein</fullName>
    </recommendedName>
</protein>
<dbReference type="EMBL" id="BARS01029394">
    <property type="protein sequence ID" value="GAG04015.1"/>
    <property type="molecule type" value="Genomic_DNA"/>
</dbReference>